<dbReference type="SUPFAM" id="SSF53300">
    <property type="entry name" value="vWA-like"/>
    <property type="match status" value="1"/>
</dbReference>
<dbReference type="InterPro" id="IPR002881">
    <property type="entry name" value="DUF58"/>
</dbReference>
<dbReference type="EMBL" id="JAEANY010000001">
    <property type="protein sequence ID" value="MBH5320989.1"/>
    <property type="molecule type" value="Genomic_DNA"/>
</dbReference>
<keyword evidence="1" id="KW-1133">Transmembrane helix</keyword>
<organism evidence="3 4">
    <name type="scientific">Aurantiacibacter sediminis</name>
    <dbReference type="NCBI Taxonomy" id="2793064"/>
    <lineage>
        <taxon>Bacteria</taxon>
        <taxon>Pseudomonadati</taxon>
        <taxon>Pseudomonadota</taxon>
        <taxon>Alphaproteobacteria</taxon>
        <taxon>Sphingomonadales</taxon>
        <taxon>Erythrobacteraceae</taxon>
        <taxon>Aurantiacibacter</taxon>
    </lineage>
</organism>
<dbReference type="InterPro" id="IPR036465">
    <property type="entry name" value="vWFA_dom_sf"/>
</dbReference>
<dbReference type="Gene3D" id="3.40.50.410">
    <property type="entry name" value="von Willebrand factor, type A domain"/>
    <property type="match status" value="1"/>
</dbReference>
<proteinExistence type="predicted"/>
<keyword evidence="1" id="KW-0472">Membrane</keyword>
<feature type="transmembrane region" description="Helical" evidence="1">
    <location>
        <begin position="21"/>
        <end position="46"/>
    </location>
</feature>
<evidence type="ECO:0000256" key="1">
    <source>
        <dbReference type="SAM" id="Phobius"/>
    </source>
</evidence>
<dbReference type="PANTHER" id="PTHR33608:SF3">
    <property type="entry name" value="SLR2013 PROTEIN"/>
    <property type="match status" value="1"/>
</dbReference>
<dbReference type="CDD" id="cd00198">
    <property type="entry name" value="vWFA"/>
    <property type="match status" value="1"/>
</dbReference>
<accession>A0ABS0MZ43</accession>
<feature type="transmembrane region" description="Helical" evidence="1">
    <location>
        <begin position="52"/>
        <end position="74"/>
    </location>
</feature>
<evidence type="ECO:0000313" key="3">
    <source>
        <dbReference type="EMBL" id="MBH5320989.1"/>
    </source>
</evidence>
<evidence type="ECO:0000313" key="4">
    <source>
        <dbReference type="Proteomes" id="UP000602442"/>
    </source>
</evidence>
<dbReference type="Proteomes" id="UP000602442">
    <property type="component" value="Unassembled WGS sequence"/>
</dbReference>
<evidence type="ECO:0000259" key="2">
    <source>
        <dbReference type="Pfam" id="PF01882"/>
    </source>
</evidence>
<gene>
    <name evidence="3" type="ORF">I5L03_00150</name>
</gene>
<protein>
    <submittedName>
        <fullName evidence="3">DUF58 domain-containing protein</fullName>
    </submittedName>
</protein>
<reference evidence="3 4" key="1">
    <citation type="submission" date="2020-11" db="EMBL/GenBank/DDBJ databases">
        <title>Erythrobacter sediminis sp. nov., a marine bacterium from a tidal flat of Garorim Bay.</title>
        <authorList>
            <person name="Kim D."/>
            <person name="Yoo Y."/>
            <person name="Kim J.-J."/>
        </authorList>
    </citation>
    <scope>NUCLEOTIDE SEQUENCE [LARGE SCALE GENOMIC DNA]</scope>
    <source>
        <strain evidence="3 4">JGD-13</strain>
    </source>
</reference>
<feature type="domain" description="DUF58" evidence="2">
    <location>
        <begin position="225"/>
        <end position="399"/>
    </location>
</feature>
<name>A0ABS0MZ43_9SPHN</name>
<dbReference type="Pfam" id="PF01882">
    <property type="entry name" value="DUF58"/>
    <property type="match status" value="1"/>
</dbReference>
<keyword evidence="4" id="KW-1185">Reference proteome</keyword>
<dbReference type="PANTHER" id="PTHR33608">
    <property type="entry name" value="BLL2464 PROTEIN"/>
    <property type="match status" value="1"/>
</dbReference>
<sequence length="463" mass="50459">MGEGGAEVIQRLQALTSRINIPAVPIVPTGRTLVMLGLLAPIAVVIAATAPAAWIVAPAAAAALILVALIDGWLAGAMSHFEYVVPSDAEVGQPAMIRVNAEIERDGDATLPEAAIGYDPRLGADGASHFRLQPTGKPGQFSGVGEAVPVRRGTGEFHDLWLRWPGPLGLAVRQTHVELDARMRVWPDLSPVRSPVLQAFMRDSQFGLVARRIRGEGTQFEALSEYEPGMDRRRIDWKASARHTALYARENESERDNQLVFAFDCGQSMCEPVDGLPRIDRAVSAALTAAYVALKGGDRVSLFGFADHPQLMTPFVSDTRAFHRLQSAAAELDYIPREPNFTLALATLTSRLKRRSLIVLFSDFTDPTSAEMMVESVERLVRHHLVIFVTMVDTELEELAIEEPDSMGDIASAVSADALATQRAIVLQKLRRMGVNVIEAPHDKIGYQLIDSYLATKRAEAIG</sequence>
<comment type="caution">
    <text evidence="3">The sequence shown here is derived from an EMBL/GenBank/DDBJ whole genome shotgun (WGS) entry which is preliminary data.</text>
</comment>
<keyword evidence="1" id="KW-0812">Transmembrane</keyword>